<keyword evidence="3" id="KW-1185">Reference proteome</keyword>
<keyword evidence="1" id="KW-0472">Membrane</keyword>
<proteinExistence type="predicted"/>
<accession>A0ABR6E5Z7</accession>
<evidence type="ECO:0000313" key="3">
    <source>
        <dbReference type="Proteomes" id="UP000544052"/>
    </source>
</evidence>
<sequence>MPNQLKYDLSGIKAGSVVKLPVLFYKNDMIKVGTEKFKKPQVTNVDTIQIRVPKRNKQVVINYHNSILDICSLVVSLLTWLCVLFIYIRDLIRKRGKYDLILKTR</sequence>
<organism evidence="2 3">
    <name type="scientific">Limosilactobacillus fastidiosus</name>
    <dbReference type="NCBI Taxonomy" id="2759855"/>
    <lineage>
        <taxon>Bacteria</taxon>
        <taxon>Bacillati</taxon>
        <taxon>Bacillota</taxon>
        <taxon>Bacilli</taxon>
        <taxon>Lactobacillales</taxon>
        <taxon>Lactobacillaceae</taxon>
        <taxon>Limosilactobacillus</taxon>
    </lineage>
</organism>
<feature type="transmembrane region" description="Helical" evidence="1">
    <location>
        <begin position="67"/>
        <end position="88"/>
    </location>
</feature>
<evidence type="ECO:0000313" key="2">
    <source>
        <dbReference type="EMBL" id="MBB1062620.1"/>
    </source>
</evidence>
<name>A0ABR6E5Z7_9LACO</name>
<gene>
    <name evidence="2" type="ORF">H5R64_02225</name>
</gene>
<comment type="caution">
    <text evidence="2">The sequence shown here is derived from an EMBL/GenBank/DDBJ whole genome shotgun (WGS) entry which is preliminary data.</text>
</comment>
<keyword evidence="1" id="KW-1133">Transmembrane helix</keyword>
<reference evidence="2 3" key="1">
    <citation type="submission" date="2020-07" db="EMBL/GenBank/DDBJ databases">
        <title>Description of Limosilactobacillus balticus sp. nov., Limosilactobacillus agrestis sp. nov., Limosilactobacillus albertensis sp. nov., Limosilactobacillus rudii sp. nov., Limosilactobacillus fastidiosus sp. nov., five novel Limosilactobacillus species isolated from the vertebrate gastrointestinal tract, and proposal of 6 subspecies of Limosilactobacillus reuteri adapted to the gastrointestinal tract of specific vertebrate hosts.</title>
        <authorList>
            <person name="Li F."/>
            <person name="Cheng C."/>
            <person name="Zheng J."/>
            <person name="Quevedo R.M."/>
            <person name="Li J."/>
            <person name="Roos S."/>
            <person name="Gaenzle M.G."/>
            <person name="Walter J."/>
        </authorList>
    </citation>
    <scope>NUCLEOTIDE SEQUENCE [LARGE SCALE GENOMIC DNA]</scope>
    <source>
        <strain evidence="2 3">WF-MO7-1</strain>
    </source>
</reference>
<dbReference type="Proteomes" id="UP000544052">
    <property type="component" value="Unassembled WGS sequence"/>
</dbReference>
<protein>
    <submittedName>
        <fullName evidence="2">Uncharacterized protein</fullName>
    </submittedName>
</protein>
<evidence type="ECO:0000256" key="1">
    <source>
        <dbReference type="SAM" id="Phobius"/>
    </source>
</evidence>
<dbReference type="EMBL" id="JACIUZ010000020">
    <property type="protein sequence ID" value="MBB1062620.1"/>
    <property type="molecule type" value="Genomic_DNA"/>
</dbReference>
<keyword evidence="1" id="KW-0812">Transmembrane</keyword>
<dbReference type="RefSeq" id="WP_182582683.1">
    <property type="nucleotide sequence ID" value="NZ_JACIUZ010000020.1"/>
</dbReference>